<dbReference type="SUPFAM" id="SSF47781">
    <property type="entry name" value="RuvA domain 2-like"/>
    <property type="match status" value="1"/>
</dbReference>
<dbReference type="SUPFAM" id="SSF89550">
    <property type="entry name" value="PHP domain-like"/>
    <property type="match status" value="1"/>
</dbReference>
<dbReference type="InterPro" id="IPR016195">
    <property type="entry name" value="Pol/histidinol_Pase-like"/>
</dbReference>
<dbReference type="CDD" id="cd19067">
    <property type="entry name" value="PfuEndoQ-like"/>
    <property type="match status" value="1"/>
</dbReference>
<proteinExistence type="predicted"/>
<dbReference type="Pfam" id="PF13263">
    <property type="entry name" value="PHP_C"/>
    <property type="match status" value="1"/>
</dbReference>
<dbReference type="RefSeq" id="WP_003871245.1">
    <property type="nucleotide sequence ID" value="NZ_FNBS01000023.1"/>
</dbReference>
<accession>A0A1I2AU21</accession>
<sequence length="390" mass="43808">MRFYGDLHVHVARSIKGAPVKIAASKNLTVLNILEKSILKGIDIVGIVDGASPLILEELKEYIQEGILFSLEEGGLRYKNKVTLILGSEIEIGKEEKGSPHLTCYFRDIESISLFSQEISKYIKNINLSSQRVNLTSVQVVEIAEKYSGVVIPAHVFTPFKSYYGSSTDRLKYVFKDFYQYIYGVELGLSADSDMADQIEELQNKTFLSNSDAHSLEKIGREFNVFDIKEANFEEILLAIKREKGREIVKNYGLNPKLGKYHRTFCLDCGYIAKEGPPVKKCLKCGSSNIVLGVKDRIEEIKDYDTKHPPFRPLYVYQIPLEFIPNIGGKTIEKLVNYFGSELYALHHVPYEELEKVIGTSKALNILRGREGKLDVSAGGGGIYGKVTIT</sequence>
<organism evidence="1 2">
    <name type="scientific">Thermoanaerobacter thermohydrosulfuricus</name>
    <name type="common">Clostridium thermohydrosulfuricum</name>
    <dbReference type="NCBI Taxonomy" id="1516"/>
    <lineage>
        <taxon>Bacteria</taxon>
        <taxon>Bacillati</taxon>
        <taxon>Bacillota</taxon>
        <taxon>Clostridia</taxon>
        <taxon>Thermoanaerobacterales</taxon>
        <taxon>Thermoanaerobacteraceae</taxon>
        <taxon>Thermoanaerobacter</taxon>
    </lineage>
</organism>
<dbReference type="Gene3D" id="1.10.150.20">
    <property type="entry name" value="5' to 3' exonuclease, C-terminal subdomain"/>
    <property type="match status" value="1"/>
</dbReference>
<dbReference type="Proteomes" id="UP000183404">
    <property type="component" value="Unassembled WGS sequence"/>
</dbReference>
<protein>
    <submittedName>
        <fullName evidence="1">TIGR00375 family protein</fullName>
    </submittedName>
</protein>
<dbReference type="PANTHER" id="PTHR40084">
    <property type="entry name" value="PHOSPHOHYDROLASE, PHP FAMILY"/>
    <property type="match status" value="1"/>
</dbReference>
<name>A0A1I2AU21_THETY</name>
<evidence type="ECO:0000313" key="2">
    <source>
        <dbReference type="Proteomes" id="UP000183404"/>
    </source>
</evidence>
<reference evidence="1 2" key="1">
    <citation type="submission" date="2016-10" db="EMBL/GenBank/DDBJ databases">
        <authorList>
            <person name="de Groot N.N."/>
        </authorList>
    </citation>
    <scope>NUCLEOTIDE SEQUENCE [LARGE SCALE GENOMIC DNA]</scope>
    <source>
        <strain evidence="1 2">DSM 569</strain>
    </source>
</reference>
<evidence type="ECO:0000313" key="1">
    <source>
        <dbReference type="EMBL" id="SDF77457.1"/>
    </source>
</evidence>
<dbReference type="InterPro" id="IPR010994">
    <property type="entry name" value="RuvA_2-like"/>
</dbReference>
<dbReference type="AlphaFoldDB" id="A0A1I2AU21"/>
<dbReference type="PANTHER" id="PTHR40084:SF1">
    <property type="entry name" value="PHOSPHOTRANSFERASE"/>
    <property type="match status" value="1"/>
</dbReference>
<gene>
    <name evidence="1" type="ORF">SAMN04244560_01210</name>
</gene>
<dbReference type="Gene3D" id="3.20.20.140">
    <property type="entry name" value="Metal-dependent hydrolases"/>
    <property type="match status" value="1"/>
</dbReference>
<dbReference type="EMBL" id="FNBS01000023">
    <property type="protein sequence ID" value="SDF77457.1"/>
    <property type="molecule type" value="Genomic_DNA"/>
</dbReference>